<dbReference type="AlphaFoldDB" id="D5ASD1"/>
<dbReference type="Proteomes" id="UP000002361">
    <property type="component" value="Chromosome"/>
</dbReference>
<feature type="region of interest" description="Disordered" evidence="1">
    <location>
        <begin position="1"/>
        <end position="26"/>
    </location>
</feature>
<reference key="1">
    <citation type="submission" date="2008-12" db="EMBL/GenBank/DDBJ databases">
        <title>Complete genome sequence of Rhodobacter capsulatus SB1003.</title>
        <authorList>
            <person name="Strnad H."/>
            <person name="Lapidus A."/>
            <person name="Vlcek C."/>
            <person name="Ulbrich P."/>
            <person name="Paces J."/>
            <person name="Maltsev N."/>
            <person name="Kumar V."/>
            <person name="Kogan Y."/>
            <person name="Milgram A."/>
            <person name="Rebrekov D."/>
            <person name="Mazur M."/>
            <person name="Cox R."/>
            <person name="Kyrpides N."/>
            <person name="Kolar M."/>
            <person name="Sachova J."/>
            <person name="Ridl J."/>
            <person name="Ivanova N."/>
            <person name="Kapatral V."/>
            <person name="Los T."/>
            <person name="Lykidis A."/>
            <person name="Mikhailova N."/>
            <person name="Reznik G."/>
            <person name="Vasieva O."/>
            <person name="Fonstein M."/>
            <person name="Paces V."/>
            <person name="Haselkorn R."/>
        </authorList>
    </citation>
    <scope>NUCLEOTIDE SEQUENCE</scope>
    <source>
        <strain>SB1003</strain>
    </source>
</reference>
<proteinExistence type="predicted"/>
<dbReference type="KEGG" id="rcp:RCAP_rcc01267"/>
<gene>
    <name evidence="2" type="ordered locus">RCAP_rcc01267</name>
</gene>
<organism evidence="2 3">
    <name type="scientific">Rhodobacter capsulatus (strain ATCC BAA-309 / NBRC 16581 / SB1003)</name>
    <dbReference type="NCBI Taxonomy" id="272942"/>
    <lineage>
        <taxon>Bacteria</taxon>
        <taxon>Pseudomonadati</taxon>
        <taxon>Pseudomonadota</taxon>
        <taxon>Alphaproteobacteria</taxon>
        <taxon>Rhodobacterales</taxon>
        <taxon>Rhodobacter group</taxon>
        <taxon>Rhodobacter</taxon>
    </lineage>
</organism>
<evidence type="ECO:0000313" key="3">
    <source>
        <dbReference type="Proteomes" id="UP000002361"/>
    </source>
</evidence>
<accession>D5ASD1</accession>
<protein>
    <submittedName>
        <fullName evidence="2">Uncharacterized protein</fullName>
    </submittedName>
</protein>
<sequence length="108" mass="11369">MDGGQQTGRKAGGSVPPARPALRPGQGDLQRLEAALRIVAGLVIENPVYAPIFRRLEREIALEKQAQAADVIARARAVIAQNESNALIDQNEIGTSNSAACSSEAPKP</sequence>
<keyword evidence="3" id="KW-1185">Reference proteome</keyword>
<reference evidence="2 3" key="2">
    <citation type="journal article" date="2010" name="J. Bacteriol.">
        <title>Complete genome sequence of the photosynthetic purple nonsulfur bacterium Rhodobacter capsulatus SB 1003.</title>
        <authorList>
            <person name="Strnad H."/>
            <person name="Lapidus A."/>
            <person name="Paces J."/>
            <person name="Ulbrich P."/>
            <person name="Vlcek C."/>
            <person name="Paces V."/>
            <person name="Haselkorn R."/>
        </authorList>
    </citation>
    <scope>NUCLEOTIDE SEQUENCE [LARGE SCALE GENOMIC DNA]</scope>
    <source>
        <strain evidence="3">ATCC BAA-309 / NBRC 16581 / SB1003</strain>
    </source>
</reference>
<name>D5ASD1_RHOCB</name>
<dbReference type="EMBL" id="CP001312">
    <property type="protein sequence ID" value="ADE85022.1"/>
    <property type="molecule type" value="Genomic_DNA"/>
</dbReference>
<evidence type="ECO:0000256" key="1">
    <source>
        <dbReference type="SAM" id="MobiDB-lite"/>
    </source>
</evidence>
<evidence type="ECO:0000313" key="2">
    <source>
        <dbReference type="EMBL" id="ADE85022.1"/>
    </source>
</evidence>
<dbReference type="HOGENOM" id="CLU_2194881_0_0_5"/>